<name>A0A4Q5A254_9BIFI</name>
<dbReference type="Gene3D" id="3.40.1350.120">
    <property type="match status" value="1"/>
</dbReference>
<dbReference type="Proteomes" id="UP000292568">
    <property type="component" value="Unassembled WGS sequence"/>
</dbReference>
<proteinExistence type="predicted"/>
<evidence type="ECO:0000313" key="2">
    <source>
        <dbReference type="Proteomes" id="UP000292568"/>
    </source>
</evidence>
<sequence length="449" mass="51481">MTASYPKPPKMSTEQAEKLIDQSYVNYRRQIEDLQRKAQWDLKAVWGDEFHWPTDQDRVEEARRIIQRYGDMGAQVAQDYYTQVRTATSAAYDIDLPPYEAPRYPSRDDLIWQLSGGTNNTDVPGLHLRDVIPDADGNVHNKAGIRIDDLWPSTGNIDDYLDYISKWIQSAGRMHVQNNIRMDPTQPRWARIPKGETCEFCLMLASRGFDYLTEETASLGGSFHNGACDCAVVPSWVESKISGYNPYLLEQRWRACADTVARLTTEKEYDKYVQAFTPDKRHPEPFSYSRWKRNLELSEARQRSKQWLNGGDPPVVTYLKSRERIEKVEPRDLFAIDILQANGFILTTLEEDAPEGHSNIDLKIGSQFWEIKSPTADGKRVVENSLRTAKKQFKKAWPSPVADCRVVFNGKDVHLDDDWLSAELARQARLHGLAGVIQIKKDGNVLRIE</sequence>
<dbReference type="AlphaFoldDB" id="A0A4Q5A254"/>
<evidence type="ECO:0000313" key="1">
    <source>
        <dbReference type="EMBL" id="RYQ10440.1"/>
    </source>
</evidence>
<reference evidence="1 2" key="1">
    <citation type="submission" date="2018-12" db="EMBL/GenBank/DDBJ databases">
        <title>Unveiling genomic diversity among members of the Bifidobacterium pseudolongum species, a widely distributed gut commensal of the animal kingdom.</title>
        <authorList>
            <person name="Lugli G.A."/>
            <person name="Duranti S."/>
            <person name="Albert K."/>
            <person name="Mancabelli L."/>
            <person name="Napoli S."/>
            <person name="Viappiani A."/>
            <person name="Anzalone R."/>
            <person name="Longhi G."/>
            <person name="Milani C."/>
            <person name="Turroni F."/>
            <person name="Alessandri G."/>
            <person name="Sela D.A."/>
            <person name="Van Sinderen D."/>
            <person name="Ventura M."/>
        </authorList>
    </citation>
    <scope>NUCLEOTIDE SEQUENCE [LARGE SCALE GENOMIC DNA]</scope>
    <source>
        <strain evidence="1 2">2093B</strain>
    </source>
</reference>
<protein>
    <submittedName>
        <fullName evidence="1">Phage protein</fullName>
    </submittedName>
</protein>
<dbReference type="Pfam" id="PF25310">
    <property type="entry name" value="VG15"/>
    <property type="match status" value="1"/>
</dbReference>
<dbReference type="InterPro" id="IPR057369">
    <property type="entry name" value="VG15"/>
</dbReference>
<accession>A0A4Q5A254</accession>
<gene>
    <name evidence="1" type="ORF">PG2093B_1023</name>
</gene>
<organism evidence="1 2">
    <name type="scientific">Bifidobacterium pseudolongum subsp. globosum</name>
    <dbReference type="NCBI Taxonomy" id="1690"/>
    <lineage>
        <taxon>Bacteria</taxon>
        <taxon>Bacillati</taxon>
        <taxon>Actinomycetota</taxon>
        <taxon>Actinomycetes</taxon>
        <taxon>Bifidobacteriales</taxon>
        <taxon>Bifidobacteriaceae</taxon>
        <taxon>Bifidobacterium</taxon>
    </lineage>
</organism>
<dbReference type="EMBL" id="RYUH01000010">
    <property type="protein sequence ID" value="RYQ10440.1"/>
    <property type="molecule type" value="Genomic_DNA"/>
</dbReference>
<comment type="caution">
    <text evidence="1">The sequence shown here is derived from an EMBL/GenBank/DDBJ whole genome shotgun (WGS) entry which is preliminary data.</text>
</comment>